<keyword evidence="1" id="KW-0472">Membrane</keyword>
<feature type="domain" description="EamA" evidence="2">
    <location>
        <begin position="162"/>
        <end position="284"/>
    </location>
</feature>
<protein>
    <submittedName>
        <fullName evidence="3">DMT family transporter</fullName>
    </submittedName>
</protein>
<keyword evidence="4" id="KW-1185">Reference proteome</keyword>
<dbReference type="SUPFAM" id="SSF103481">
    <property type="entry name" value="Multidrug resistance efflux transporter EmrE"/>
    <property type="match status" value="2"/>
</dbReference>
<evidence type="ECO:0000256" key="1">
    <source>
        <dbReference type="SAM" id="Phobius"/>
    </source>
</evidence>
<dbReference type="PANTHER" id="PTHR22911:SF103">
    <property type="entry name" value="BLR2811 PROTEIN"/>
    <property type="match status" value="1"/>
</dbReference>
<feature type="transmembrane region" description="Helical" evidence="1">
    <location>
        <begin position="243"/>
        <end position="266"/>
    </location>
</feature>
<reference evidence="3 4" key="1">
    <citation type="submission" date="2023-03" db="EMBL/GenBank/DDBJ databases">
        <title>Fodinicurvata sp. CAU 1616 isolated from sea sendiment.</title>
        <authorList>
            <person name="Kim W."/>
        </authorList>
    </citation>
    <scope>NUCLEOTIDE SEQUENCE [LARGE SCALE GENOMIC DNA]</scope>
    <source>
        <strain evidence="3 4">CAU 1616</strain>
    </source>
</reference>
<dbReference type="Pfam" id="PF00892">
    <property type="entry name" value="EamA"/>
    <property type="match status" value="2"/>
</dbReference>
<dbReference type="RefSeq" id="WP_275819050.1">
    <property type="nucleotide sequence ID" value="NZ_JARHUD010000001.1"/>
</dbReference>
<feature type="transmembrane region" description="Helical" evidence="1">
    <location>
        <begin position="216"/>
        <end position="236"/>
    </location>
</feature>
<evidence type="ECO:0000259" key="2">
    <source>
        <dbReference type="Pfam" id="PF00892"/>
    </source>
</evidence>
<accession>A0ABT5YJR3</accession>
<feature type="transmembrane region" description="Helical" evidence="1">
    <location>
        <begin position="135"/>
        <end position="150"/>
    </location>
</feature>
<feature type="transmembrane region" description="Helical" evidence="1">
    <location>
        <begin position="156"/>
        <end position="176"/>
    </location>
</feature>
<evidence type="ECO:0000313" key="3">
    <source>
        <dbReference type="EMBL" id="MDF2094494.1"/>
    </source>
</evidence>
<keyword evidence="1" id="KW-1133">Transmembrane helix</keyword>
<feature type="transmembrane region" description="Helical" evidence="1">
    <location>
        <begin position="109"/>
        <end position="128"/>
    </location>
</feature>
<dbReference type="InterPro" id="IPR037185">
    <property type="entry name" value="EmrE-like"/>
</dbReference>
<feature type="transmembrane region" description="Helical" evidence="1">
    <location>
        <begin position="272"/>
        <end position="290"/>
    </location>
</feature>
<sequence>MSEAAGSQSGLAQMAANRRGILWMLLAVMLFVVLDTFAKLLSETYPVWQIVWARYTFHLVLIALFLRGALPRTLRTRRLPLQLLRSLLLVITTGLFFMGLSMLQLAEAAAVMLLGPLFITALSVPFLGEKVGMRRWGGVFAGLVGALIVIRPGTDVFVLASLFPLAAALVNAFYHITTRLLSHSDSSMTTLTYSSLVGAVVMTLGVPFFWVQPDLIGWLMMVAVGLVGGSSHFCLIKSYSEAPAAVVAPFGYSNIVWAVLFGLVVWGDLPDAWTLLGAGILVVSGLYVFHREQVRKREKR</sequence>
<comment type="caution">
    <text evidence="3">The sequence shown here is derived from an EMBL/GenBank/DDBJ whole genome shotgun (WGS) entry which is preliminary data.</text>
</comment>
<dbReference type="Proteomes" id="UP001215503">
    <property type="component" value="Unassembled WGS sequence"/>
</dbReference>
<organism evidence="3 4">
    <name type="scientific">Aquibaculum arenosum</name>
    <dbReference type="NCBI Taxonomy" id="3032591"/>
    <lineage>
        <taxon>Bacteria</taxon>
        <taxon>Pseudomonadati</taxon>
        <taxon>Pseudomonadota</taxon>
        <taxon>Alphaproteobacteria</taxon>
        <taxon>Rhodospirillales</taxon>
        <taxon>Rhodovibrionaceae</taxon>
        <taxon>Aquibaculum</taxon>
    </lineage>
</organism>
<proteinExistence type="predicted"/>
<feature type="transmembrane region" description="Helical" evidence="1">
    <location>
        <begin position="188"/>
        <end position="210"/>
    </location>
</feature>
<feature type="transmembrane region" description="Helical" evidence="1">
    <location>
        <begin position="82"/>
        <end position="103"/>
    </location>
</feature>
<evidence type="ECO:0000313" key="4">
    <source>
        <dbReference type="Proteomes" id="UP001215503"/>
    </source>
</evidence>
<name>A0ABT5YJR3_9PROT</name>
<dbReference type="PANTHER" id="PTHR22911">
    <property type="entry name" value="ACYL-MALONYL CONDENSING ENZYME-RELATED"/>
    <property type="match status" value="1"/>
</dbReference>
<feature type="domain" description="EamA" evidence="2">
    <location>
        <begin position="19"/>
        <end position="150"/>
    </location>
</feature>
<feature type="transmembrane region" description="Helical" evidence="1">
    <location>
        <begin position="21"/>
        <end position="40"/>
    </location>
</feature>
<gene>
    <name evidence="3" type="ORF">P2G67_00725</name>
</gene>
<dbReference type="EMBL" id="JARHUD010000001">
    <property type="protein sequence ID" value="MDF2094494.1"/>
    <property type="molecule type" value="Genomic_DNA"/>
</dbReference>
<keyword evidence="1" id="KW-0812">Transmembrane</keyword>
<dbReference type="InterPro" id="IPR000620">
    <property type="entry name" value="EamA_dom"/>
</dbReference>
<feature type="transmembrane region" description="Helical" evidence="1">
    <location>
        <begin position="52"/>
        <end position="70"/>
    </location>
</feature>